<keyword evidence="2" id="KW-0812">Transmembrane</keyword>
<evidence type="ECO:0000313" key="4">
    <source>
        <dbReference type="Proteomes" id="UP000029914"/>
    </source>
</evidence>
<dbReference type="OrthoDB" id="4427650at2"/>
<feature type="compositionally biased region" description="Basic and acidic residues" evidence="1">
    <location>
        <begin position="190"/>
        <end position="205"/>
    </location>
</feature>
<accession>A0A097ICR7</accession>
<evidence type="ECO:0000256" key="2">
    <source>
        <dbReference type="SAM" id="Phobius"/>
    </source>
</evidence>
<gene>
    <name evidence="3" type="ORF">CDOO_00170</name>
</gene>
<feature type="compositionally biased region" description="Basic and acidic residues" evidence="1">
    <location>
        <begin position="135"/>
        <end position="146"/>
    </location>
</feature>
<proteinExistence type="predicted"/>
<dbReference type="RefSeq" id="WP_018022344.1">
    <property type="nucleotide sequence ID" value="NZ_AQUX01000007.1"/>
</dbReference>
<feature type="transmembrane region" description="Helical" evidence="2">
    <location>
        <begin position="156"/>
        <end position="181"/>
    </location>
</feature>
<sequence length="284" mass="31830">MNPLLIMQGLKIVNQLRGTLSKGGKKPAGGYDDLRVTSASISDLRTQLENLDRKERVKLSDKEAEKRREARAEAGPVTQAAHVRLENRRARLAQRLAAEDAFDFEKAKDRLTETAQEARQGLFRRTKKQSAKVQKAAEKARKQAEKKARRRQQKKGLRGVGIGAALLSLLAAIGAGVYYFLFLRTKEEPATTPPRVEEHSGEQESKLVYQTSTDKPAGDLAEYPAVRDEELLGSIDSQLESHRRGQEAVAEASEGADQAAERLRLEQERVEREFNETLRREDNS</sequence>
<dbReference type="STRING" id="558173.CDOO_00170"/>
<dbReference type="HOGENOM" id="CLU_979020_0_0_11"/>
<reference evidence="3 4" key="1">
    <citation type="submission" date="2013-09" db="EMBL/GenBank/DDBJ databases">
        <title>Complete genome sequence of Corynebacterium doosanense CAU 212(T) (=DSM 45436(T)), isolated from activated sludge.</title>
        <authorList>
            <person name="Schaffert L."/>
            <person name="Albersmeier A."/>
            <person name="Kalinowski J."/>
            <person name="Ruckert C."/>
        </authorList>
    </citation>
    <scope>NUCLEOTIDE SEQUENCE [LARGE SCALE GENOMIC DNA]</scope>
    <source>
        <strain evidence="3 4">CAU 212</strain>
    </source>
</reference>
<name>A0A097ICR7_9CORY</name>
<dbReference type="EMBL" id="CP006764">
    <property type="protein sequence ID" value="AIT59914.1"/>
    <property type="molecule type" value="Genomic_DNA"/>
</dbReference>
<evidence type="ECO:0000256" key="1">
    <source>
        <dbReference type="SAM" id="MobiDB-lite"/>
    </source>
</evidence>
<dbReference type="KEGG" id="cdo:CDOO_00170"/>
<feature type="region of interest" description="Disordered" evidence="1">
    <location>
        <begin position="239"/>
        <end position="260"/>
    </location>
</feature>
<feature type="region of interest" description="Disordered" evidence="1">
    <location>
        <begin position="190"/>
        <end position="220"/>
    </location>
</feature>
<keyword evidence="4" id="KW-1185">Reference proteome</keyword>
<keyword evidence="2" id="KW-0472">Membrane</keyword>
<organism evidence="3 4">
    <name type="scientific">Corynebacterium doosanense CAU 212 = DSM 45436</name>
    <dbReference type="NCBI Taxonomy" id="558173"/>
    <lineage>
        <taxon>Bacteria</taxon>
        <taxon>Bacillati</taxon>
        <taxon>Actinomycetota</taxon>
        <taxon>Actinomycetes</taxon>
        <taxon>Mycobacteriales</taxon>
        <taxon>Corynebacteriaceae</taxon>
        <taxon>Corynebacterium</taxon>
    </lineage>
</organism>
<dbReference type="Proteomes" id="UP000029914">
    <property type="component" value="Chromosome"/>
</dbReference>
<protein>
    <submittedName>
        <fullName evidence="3">Uncharacterized protein</fullName>
    </submittedName>
</protein>
<keyword evidence="2" id="KW-1133">Transmembrane helix</keyword>
<dbReference type="AlphaFoldDB" id="A0A097ICR7"/>
<evidence type="ECO:0000313" key="3">
    <source>
        <dbReference type="EMBL" id="AIT59914.1"/>
    </source>
</evidence>
<feature type="region of interest" description="Disordered" evidence="1">
    <location>
        <begin position="119"/>
        <end position="155"/>
    </location>
</feature>